<accession>A0A9K3DBX7</accession>
<evidence type="ECO:0000313" key="2">
    <source>
        <dbReference type="Proteomes" id="UP000265618"/>
    </source>
</evidence>
<feature type="non-terminal residue" evidence="1">
    <location>
        <position position="41"/>
    </location>
</feature>
<keyword evidence="2" id="KW-1185">Reference proteome</keyword>
<dbReference type="Gene3D" id="1.10.240.10">
    <property type="entry name" value="Tyrosyl-Transfer RNA Synthetase"/>
    <property type="match status" value="1"/>
</dbReference>
<dbReference type="GO" id="GO:0006436">
    <property type="term" value="P:tryptophanyl-tRNA aminoacylation"/>
    <property type="evidence" value="ECO:0007669"/>
    <property type="project" value="TreeGrafter"/>
</dbReference>
<dbReference type="GO" id="GO:0005737">
    <property type="term" value="C:cytoplasm"/>
    <property type="evidence" value="ECO:0007669"/>
    <property type="project" value="TreeGrafter"/>
</dbReference>
<name>A0A9K3DBX7_9EUKA</name>
<protein>
    <submittedName>
        <fullName evidence="1">Tryptophan-tRNA ligase</fullName>
    </submittedName>
</protein>
<dbReference type="Proteomes" id="UP000265618">
    <property type="component" value="Unassembled WGS sequence"/>
</dbReference>
<comment type="caution">
    <text evidence="1">The sequence shown here is derived from an EMBL/GenBank/DDBJ whole genome shotgun (WGS) entry which is preliminary data.</text>
</comment>
<dbReference type="PANTHER" id="PTHR10055:SF1">
    <property type="entry name" value="TRYPTOPHAN--TRNA LIGASE, CYTOPLASMIC"/>
    <property type="match status" value="1"/>
</dbReference>
<dbReference type="EMBL" id="BDIP01010867">
    <property type="protein sequence ID" value="GIQ92898.1"/>
    <property type="molecule type" value="Genomic_DNA"/>
</dbReference>
<gene>
    <name evidence="1" type="ORF">KIPB_016954</name>
</gene>
<organism evidence="1 2">
    <name type="scientific">Kipferlia bialata</name>
    <dbReference type="NCBI Taxonomy" id="797122"/>
    <lineage>
        <taxon>Eukaryota</taxon>
        <taxon>Metamonada</taxon>
        <taxon>Carpediemonas-like organisms</taxon>
        <taxon>Kipferlia</taxon>
    </lineage>
</organism>
<feature type="non-terminal residue" evidence="1">
    <location>
        <position position="1"/>
    </location>
</feature>
<dbReference type="AlphaFoldDB" id="A0A9K3DBX7"/>
<dbReference type="PANTHER" id="PTHR10055">
    <property type="entry name" value="TRYPTOPHANYL-TRNA SYNTHETASE"/>
    <property type="match status" value="1"/>
</dbReference>
<keyword evidence="1" id="KW-0436">Ligase</keyword>
<proteinExistence type="predicted"/>
<dbReference type="GO" id="GO:0004830">
    <property type="term" value="F:tryptophan-tRNA ligase activity"/>
    <property type="evidence" value="ECO:0007669"/>
    <property type="project" value="TreeGrafter"/>
</dbReference>
<evidence type="ECO:0000313" key="1">
    <source>
        <dbReference type="EMBL" id="GIQ92898.1"/>
    </source>
</evidence>
<dbReference type="OrthoDB" id="10261385at2759"/>
<reference evidence="1 2" key="1">
    <citation type="journal article" date="2018" name="PLoS ONE">
        <title>The draft genome of Kipferlia bialata reveals reductive genome evolution in fornicate parasites.</title>
        <authorList>
            <person name="Tanifuji G."/>
            <person name="Takabayashi S."/>
            <person name="Kume K."/>
            <person name="Takagi M."/>
            <person name="Nakayama T."/>
            <person name="Kamikawa R."/>
            <person name="Inagaki Y."/>
            <person name="Hashimoto T."/>
        </authorList>
    </citation>
    <scope>NUCLEOTIDE SEQUENCE [LARGE SCALE GENOMIC DNA]</scope>
    <source>
        <strain evidence="1">NY0173</strain>
    </source>
</reference>
<sequence length="41" mass="4785">FSGGRDTREEQEKYGADISVDVSVKYLEVFMEDDEELEKLK</sequence>